<dbReference type="EMBL" id="JAICBX010000005">
    <property type="protein sequence ID" value="MBW8640300.1"/>
    <property type="molecule type" value="Genomic_DNA"/>
</dbReference>
<dbReference type="InterPro" id="IPR027417">
    <property type="entry name" value="P-loop_NTPase"/>
</dbReference>
<feature type="region of interest" description="Disordered" evidence="1">
    <location>
        <begin position="268"/>
        <end position="299"/>
    </location>
</feature>
<reference evidence="2" key="1">
    <citation type="submission" date="2021-08" db="EMBL/GenBank/DDBJ databases">
        <title>Hoeflea bacterium WL0058 sp. nov., isolated from the sediment.</title>
        <authorList>
            <person name="Wang L."/>
            <person name="Zhang D."/>
        </authorList>
    </citation>
    <scope>NUCLEOTIDE SEQUENCE</scope>
    <source>
        <strain evidence="2">WL0058</strain>
    </source>
</reference>
<keyword evidence="3" id="KW-1185">Reference proteome</keyword>
<comment type="caution">
    <text evidence="2">The sequence shown here is derived from an EMBL/GenBank/DDBJ whole genome shotgun (WGS) entry which is preliminary data.</text>
</comment>
<sequence length="299" mass="34015">MTKFHFVSGLPRSGSTLLAAILRQNPRFHASMSSPVASLFEGIIAQVSAGSELSTMVTPEQRAAILKGLFESYYGDLDQDIIFDTNRAWTAQLPALMHLFPDARLICTVRDVAWVLDSLERQYRSNAFENTRLFNTPMERATVYTRVDALASSNRLVGFSYQALREACWSEFADRLVMVDYDLLSAAPSQVMRLLYQFLDEPEFAHDFNNVEYDAPEFDVQLGLSGLHRVRRKVEPRRRRTILPPDLFERYANMSFWRDLKNSSAFRITTQPQDAASDDESSDVAKEGCDDEEVEANDV</sequence>
<dbReference type="SUPFAM" id="SSF52540">
    <property type="entry name" value="P-loop containing nucleoside triphosphate hydrolases"/>
    <property type="match status" value="1"/>
</dbReference>
<dbReference type="Proteomes" id="UP001196509">
    <property type="component" value="Unassembled WGS sequence"/>
</dbReference>
<evidence type="ECO:0000313" key="2">
    <source>
        <dbReference type="EMBL" id="MBW8640300.1"/>
    </source>
</evidence>
<evidence type="ECO:0000256" key="1">
    <source>
        <dbReference type="SAM" id="MobiDB-lite"/>
    </source>
</evidence>
<organism evidence="2 3">
    <name type="scientific">Flavimaribacter sediminis</name>
    <dbReference type="NCBI Taxonomy" id="2865987"/>
    <lineage>
        <taxon>Bacteria</taxon>
        <taxon>Pseudomonadati</taxon>
        <taxon>Pseudomonadota</taxon>
        <taxon>Alphaproteobacteria</taxon>
        <taxon>Hyphomicrobiales</taxon>
        <taxon>Rhizobiaceae</taxon>
        <taxon>Flavimaribacter</taxon>
    </lineage>
</organism>
<accession>A0AAE2ZTJ0</accession>
<dbReference type="RefSeq" id="WP_220231003.1">
    <property type="nucleotide sequence ID" value="NZ_JAICBX010000005.1"/>
</dbReference>
<feature type="compositionally biased region" description="Acidic residues" evidence="1">
    <location>
        <begin position="289"/>
        <end position="299"/>
    </location>
</feature>
<gene>
    <name evidence="2" type="ORF">K1W69_24115</name>
</gene>
<name>A0AAE2ZTJ0_9HYPH</name>
<dbReference type="AlphaFoldDB" id="A0AAE2ZTJ0"/>
<evidence type="ECO:0000313" key="3">
    <source>
        <dbReference type="Proteomes" id="UP001196509"/>
    </source>
</evidence>
<dbReference type="Pfam" id="PF13469">
    <property type="entry name" value="Sulfotransfer_3"/>
    <property type="match status" value="1"/>
</dbReference>
<protein>
    <submittedName>
        <fullName evidence="2">Sulfotransferase</fullName>
    </submittedName>
</protein>
<dbReference type="Gene3D" id="3.40.50.300">
    <property type="entry name" value="P-loop containing nucleotide triphosphate hydrolases"/>
    <property type="match status" value="1"/>
</dbReference>
<proteinExistence type="predicted"/>